<evidence type="ECO:0000256" key="2">
    <source>
        <dbReference type="SAM" id="Phobius"/>
    </source>
</evidence>
<keyword evidence="2" id="KW-0472">Membrane</keyword>
<evidence type="ECO:0000256" key="1">
    <source>
        <dbReference type="SAM" id="MobiDB-lite"/>
    </source>
</evidence>
<proteinExistence type="predicted"/>
<dbReference type="RefSeq" id="XP_030986142.1">
    <property type="nucleotide sequence ID" value="XM_031120834.1"/>
</dbReference>
<feature type="compositionally biased region" description="Basic and acidic residues" evidence="1">
    <location>
        <begin position="7"/>
        <end position="16"/>
    </location>
</feature>
<gene>
    <name evidence="4" type="ORF">PgNI_00757</name>
</gene>
<dbReference type="Proteomes" id="UP000515153">
    <property type="component" value="Unplaced"/>
</dbReference>
<keyword evidence="2" id="KW-1133">Transmembrane helix</keyword>
<evidence type="ECO:0000313" key="3">
    <source>
        <dbReference type="Proteomes" id="UP000515153"/>
    </source>
</evidence>
<reference evidence="4" key="1">
    <citation type="journal article" date="2019" name="Mol. Biol. Evol.">
        <title>Blast fungal genomes show frequent chromosomal changes, gene gains and losses, and effector gene turnover.</title>
        <authorList>
            <person name="Gomez Luciano L.B."/>
            <person name="Jason Tsai I."/>
            <person name="Chuma I."/>
            <person name="Tosa Y."/>
            <person name="Chen Y.H."/>
            <person name="Li J.Y."/>
            <person name="Li M.Y."/>
            <person name="Jade Lu M.Y."/>
            <person name="Nakayashiki H."/>
            <person name="Li W.H."/>
        </authorList>
    </citation>
    <scope>NUCLEOTIDE SEQUENCE</scope>
    <source>
        <strain evidence="4">NI907</strain>
    </source>
</reference>
<dbReference type="AlphaFoldDB" id="A0A6P8BG88"/>
<keyword evidence="2" id="KW-0812">Transmembrane</keyword>
<sequence length="155" mass="17431">MPSARLRRNDGNDLPRKSTGQLPPYGHAIRPLAGFLHRRGPLYRPVLDVPEEGQGNNDGAPARWTVFFLVLTFASWLMGTLELVWYYDQLHRDGGRDRARDTVVMSVLTVLFSEAVYFVLGFAALCVAAFCLTVETCSGARGRERHTWGKYSKEV</sequence>
<protein>
    <submittedName>
        <fullName evidence="4">Uncharacterized protein</fullName>
    </submittedName>
</protein>
<dbReference type="GeneID" id="41955748"/>
<evidence type="ECO:0000313" key="4">
    <source>
        <dbReference type="RefSeq" id="XP_030986142.1"/>
    </source>
</evidence>
<reference evidence="4" key="2">
    <citation type="submission" date="2019-10" db="EMBL/GenBank/DDBJ databases">
        <authorList>
            <consortium name="NCBI Genome Project"/>
        </authorList>
    </citation>
    <scope>NUCLEOTIDE SEQUENCE</scope>
    <source>
        <strain evidence="4">NI907</strain>
    </source>
</reference>
<dbReference type="KEGG" id="pgri:PgNI_00757"/>
<feature type="transmembrane region" description="Helical" evidence="2">
    <location>
        <begin position="66"/>
        <end position="87"/>
    </location>
</feature>
<feature type="region of interest" description="Disordered" evidence="1">
    <location>
        <begin position="1"/>
        <end position="26"/>
    </location>
</feature>
<feature type="transmembrane region" description="Helical" evidence="2">
    <location>
        <begin position="107"/>
        <end position="134"/>
    </location>
</feature>
<keyword evidence="3" id="KW-1185">Reference proteome</keyword>
<organism evidence="3 4">
    <name type="scientific">Pyricularia grisea</name>
    <name type="common">Crabgrass-specific blast fungus</name>
    <name type="synonym">Magnaporthe grisea</name>
    <dbReference type="NCBI Taxonomy" id="148305"/>
    <lineage>
        <taxon>Eukaryota</taxon>
        <taxon>Fungi</taxon>
        <taxon>Dikarya</taxon>
        <taxon>Ascomycota</taxon>
        <taxon>Pezizomycotina</taxon>
        <taxon>Sordariomycetes</taxon>
        <taxon>Sordariomycetidae</taxon>
        <taxon>Magnaporthales</taxon>
        <taxon>Pyriculariaceae</taxon>
        <taxon>Pyricularia</taxon>
    </lineage>
</organism>
<name>A0A6P8BG88_PYRGI</name>
<reference evidence="4" key="3">
    <citation type="submission" date="2025-08" db="UniProtKB">
        <authorList>
            <consortium name="RefSeq"/>
        </authorList>
    </citation>
    <scope>IDENTIFICATION</scope>
    <source>
        <strain evidence="4">NI907</strain>
    </source>
</reference>
<accession>A0A6P8BG88</accession>